<evidence type="ECO:0000259" key="9">
    <source>
        <dbReference type="PROSITE" id="PS52039"/>
    </source>
</evidence>
<dbReference type="InterPro" id="IPR023405">
    <property type="entry name" value="Topo_IA_core_domain"/>
</dbReference>
<dbReference type="AlphaFoldDB" id="A0A448YT60"/>
<dbReference type="GO" id="GO:0003677">
    <property type="term" value="F:DNA binding"/>
    <property type="evidence" value="ECO:0007669"/>
    <property type="project" value="UniProtKB-KW"/>
</dbReference>
<dbReference type="InterPro" id="IPR003602">
    <property type="entry name" value="Topo_IA_DNA-bd_dom"/>
</dbReference>
<dbReference type="InterPro" id="IPR006171">
    <property type="entry name" value="TOPRIM_dom"/>
</dbReference>
<dbReference type="OrthoDB" id="430051at2759"/>
<dbReference type="PROSITE" id="PS50880">
    <property type="entry name" value="TOPRIM"/>
    <property type="match status" value="1"/>
</dbReference>
<dbReference type="PRINTS" id="PR00417">
    <property type="entry name" value="PRTPISMRASEI"/>
</dbReference>
<sequence length="572" mass="64876">MTSVAGHITNNDFPKEFGWNNCSPVALFDAPTKIKVENPLIADNITQEAQNCDALMIWTDCDREGEYIGWEVVEQAKKRNPRITLESTYRARFSHLERSHILQAARNPIRLDLKAIDAVKTRMEVDLRTGACLTRFLTNLFKGVLGGEKSSMISYGGCQFPTLGFVVDRYKRIKLFVKEPFWLISLTFKKKQKQCPVTWERGHLFDRLITTCIYQNCLRMEDSEMATILSVATKPTSNWAPLPLTTVEMQKDCGRFFKLTAKDTLAAAETLYTRGFISYPRTETDTFPKAMDLKGLVGKQMESAKWGSYAKSLVDDGRFRQPRQGKHSDEAHPPIHPIIFVGDSANLTGVQKTVYEYVVRRFLACCSPDAKGFRTTIRLQWGTEFFRTSGLVVKENGYLEVFIYSKWKSSKNNLPEVEPGERVKVQKAVISSGMTEPPKKLTETELIALMDANGIGTDATIAEHIEKIKARNYVTTLKVSEGRSKRQVIVPTELGYGLVEGFNRVGFNNISLTKPFLRRSLEEELKRICEGQATRQNVLVKSITMYKEAFALMSQQKRLLLDSYRETIAANS</sequence>
<dbReference type="STRING" id="13370.A0A448YT60"/>
<dbReference type="InterPro" id="IPR013497">
    <property type="entry name" value="Topo_IA_cen"/>
</dbReference>
<proteinExistence type="inferred from homology"/>
<evidence type="ECO:0000256" key="6">
    <source>
        <dbReference type="ARBA" id="ARBA00023235"/>
    </source>
</evidence>
<evidence type="ECO:0000256" key="3">
    <source>
        <dbReference type="ARBA" id="ARBA00012891"/>
    </source>
</evidence>
<dbReference type="GO" id="GO:0006310">
    <property type="term" value="P:DNA recombination"/>
    <property type="evidence" value="ECO:0007669"/>
    <property type="project" value="TreeGrafter"/>
</dbReference>
<dbReference type="Gene3D" id="3.40.50.140">
    <property type="match status" value="1"/>
</dbReference>
<evidence type="ECO:0000256" key="4">
    <source>
        <dbReference type="ARBA" id="ARBA00023029"/>
    </source>
</evidence>
<dbReference type="Gene3D" id="1.10.290.10">
    <property type="entry name" value="Topoisomerase I, domain 4"/>
    <property type="match status" value="1"/>
</dbReference>
<keyword evidence="5 7" id="KW-0238">DNA-binding</keyword>
<dbReference type="InterPro" id="IPR013824">
    <property type="entry name" value="Topo_IA_cen_sub1"/>
</dbReference>
<dbReference type="InterPro" id="IPR003601">
    <property type="entry name" value="Topo_IA_2"/>
</dbReference>
<dbReference type="Gene3D" id="1.10.460.10">
    <property type="entry name" value="Topoisomerase I, domain 2"/>
    <property type="match status" value="1"/>
</dbReference>
<evidence type="ECO:0000256" key="5">
    <source>
        <dbReference type="ARBA" id="ARBA00023125"/>
    </source>
</evidence>
<dbReference type="EC" id="5.6.2.1" evidence="3 7"/>
<dbReference type="Pfam" id="PF01751">
    <property type="entry name" value="Toprim"/>
    <property type="match status" value="1"/>
</dbReference>
<dbReference type="CDD" id="cd00186">
    <property type="entry name" value="TOP1Ac"/>
    <property type="match status" value="1"/>
</dbReference>
<evidence type="ECO:0000259" key="8">
    <source>
        <dbReference type="PROSITE" id="PS50880"/>
    </source>
</evidence>
<comment type="function">
    <text evidence="7">Introduces a single-strand break via transesterification at a target site in duplex DNA. Releases the supercoiling and torsional tension of DNA introduced during the DNA replication and transcription by transiently cleaving and rejoining one strand of the DNA duplex. The scissile phosphodiester is attacked by the catalytic tyrosine of the enzyme, resulting in the formation of a DNA-(5'-phosphotyrosyl)-enzyme intermediate and the expulsion of a 3'-OH DNA strand.</text>
</comment>
<dbReference type="FunCoup" id="A0A448YT60">
    <property type="interactions" value="919"/>
</dbReference>
<dbReference type="SMART" id="SM00437">
    <property type="entry name" value="TOP1Ac"/>
    <property type="match status" value="1"/>
</dbReference>
<dbReference type="GO" id="GO:0006265">
    <property type="term" value="P:DNA topological change"/>
    <property type="evidence" value="ECO:0007669"/>
    <property type="project" value="InterPro"/>
</dbReference>
<dbReference type="PROSITE" id="PS00396">
    <property type="entry name" value="TOPO_IA_1"/>
    <property type="match status" value="1"/>
</dbReference>
<evidence type="ECO:0000256" key="2">
    <source>
        <dbReference type="ARBA" id="ARBA00009446"/>
    </source>
</evidence>
<feature type="domain" description="Topo IA-type catalytic" evidence="9">
    <location>
        <begin position="112"/>
        <end position="550"/>
    </location>
</feature>
<evidence type="ECO:0000313" key="11">
    <source>
        <dbReference type="Proteomes" id="UP000290900"/>
    </source>
</evidence>
<dbReference type="InterPro" id="IPR013825">
    <property type="entry name" value="Topo_IA_cen_sub2"/>
</dbReference>
<keyword evidence="11" id="KW-1185">Reference proteome</keyword>
<evidence type="ECO:0000313" key="10">
    <source>
        <dbReference type="EMBL" id="VEU24098.1"/>
    </source>
</evidence>
<keyword evidence="4 7" id="KW-0799">Topoisomerase</keyword>
<name>A0A448YT60_BRENA</name>
<comment type="similarity">
    <text evidence="2 7">Belongs to the type IA topoisomerase family.</text>
</comment>
<dbReference type="GO" id="GO:0005634">
    <property type="term" value="C:nucleus"/>
    <property type="evidence" value="ECO:0007669"/>
    <property type="project" value="TreeGrafter"/>
</dbReference>
<dbReference type="FunFam" id="1.10.290.10:FF:000001">
    <property type="entry name" value="DNA topoisomerase"/>
    <property type="match status" value="1"/>
</dbReference>
<dbReference type="InterPro" id="IPR000380">
    <property type="entry name" value="Topo_IA"/>
</dbReference>
<dbReference type="SUPFAM" id="SSF56712">
    <property type="entry name" value="Prokaryotic type I DNA topoisomerase"/>
    <property type="match status" value="1"/>
</dbReference>
<feature type="domain" description="Toprim" evidence="8">
    <location>
        <begin position="1"/>
        <end position="91"/>
    </location>
</feature>
<dbReference type="GO" id="GO:0003917">
    <property type="term" value="F:DNA topoisomerase type I (single strand cut, ATP-independent) activity"/>
    <property type="evidence" value="ECO:0007669"/>
    <property type="project" value="UniProtKB-EC"/>
</dbReference>
<dbReference type="EMBL" id="CAACVR010000075">
    <property type="protein sequence ID" value="VEU24098.1"/>
    <property type="molecule type" value="Genomic_DNA"/>
</dbReference>
<dbReference type="InterPro" id="IPR013826">
    <property type="entry name" value="Topo_IA_cen_sub3"/>
</dbReference>
<protein>
    <recommendedName>
        <fullName evidence="3 7">DNA topoisomerase</fullName>
        <ecNumber evidence="3 7">5.6.2.1</ecNumber>
    </recommendedName>
</protein>
<organism evidence="10 11">
    <name type="scientific">Brettanomyces naardenensis</name>
    <name type="common">Yeast</name>
    <dbReference type="NCBI Taxonomy" id="13370"/>
    <lineage>
        <taxon>Eukaryota</taxon>
        <taxon>Fungi</taxon>
        <taxon>Dikarya</taxon>
        <taxon>Ascomycota</taxon>
        <taxon>Saccharomycotina</taxon>
        <taxon>Pichiomycetes</taxon>
        <taxon>Pichiales</taxon>
        <taxon>Pichiaceae</taxon>
        <taxon>Brettanomyces</taxon>
    </lineage>
</organism>
<dbReference type="Gene3D" id="2.70.20.10">
    <property type="entry name" value="Topoisomerase I, domain 3"/>
    <property type="match status" value="1"/>
</dbReference>
<dbReference type="GO" id="GO:0031422">
    <property type="term" value="C:RecQ family helicase-topoisomerase III complex"/>
    <property type="evidence" value="ECO:0007669"/>
    <property type="project" value="TreeGrafter"/>
</dbReference>
<accession>A0A448YT60</accession>
<dbReference type="PANTHER" id="PTHR11390:SF21">
    <property type="entry name" value="DNA TOPOISOMERASE 3-ALPHA"/>
    <property type="match status" value="1"/>
</dbReference>
<gene>
    <name evidence="10" type="ORF">BRENAR_LOCUS4827</name>
</gene>
<dbReference type="InterPro" id="IPR023406">
    <property type="entry name" value="Topo_IA_AS"/>
</dbReference>
<dbReference type="GO" id="GO:0006281">
    <property type="term" value="P:DNA repair"/>
    <property type="evidence" value="ECO:0007669"/>
    <property type="project" value="TreeGrafter"/>
</dbReference>
<comment type="catalytic activity">
    <reaction evidence="1 7">
        <text>ATP-independent breakage of single-stranded DNA, followed by passage and rejoining.</text>
        <dbReference type="EC" id="5.6.2.1"/>
    </reaction>
</comment>
<dbReference type="SMART" id="SM00436">
    <property type="entry name" value="TOP1Bc"/>
    <property type="match status" value="1"/>
</dbReference>
<reference evidence="10 11" key="1">
    <citation type="submission" date="2018-12" db="EMBL/GenBank/DDBJ databases">
        <authorList>
            <person name="Tiukova I."/>
            <person name="Dainat J."/>
        </authorList>
    </citation>
    <scope>NUCLEOTIDE SEQUENCE [LARGE SCALE GENOMIC DNA]</scope>
</reference>
<dbReference type="PROSITE" id="PS52039">
    <property type="entry name" value="TOPO_IA_2"/>
    <property type="match status" value="1"/>
</dbReference>
<dbReference type="Proteomes" id="UP000290900">
    <property type="component" value="Unassembled WGS sequence"/>
</dbReference>
<keyword evidence="6 7" id="KW-0413">Isomerase</keyword>
<dbReference type="Pfam" id="PF01131">
    <property type="entry name" value="Topoisom_bac"/>
    <property type="match status" value="1"/>
</dbReference>
<dbReference type="PANTHER" id="PTHR11390">
    <property type="entry name" value="PROKARYOTIC DNA TOPOISOMERASE"/>
    <property type="match status" value="1"/>
</dbReference>
<dbReference type="InParanoid" id="A0A448YT60"/>
<evidence type="ECO:0000256" key="7">
    <source>
        <dbReference type="RuleBase" id="RU362092"/>
    </source>
</evidence>
<evidence type="ECO:0000256" key="1">
    <source>
        <dbReference type="ARBA" id="ARBA00000213"/>
    </source>
</evidence>